<dbReference type="Gene3D" id="1.20.1280.50">
    <property type="match status" value="1"/>
</dbReference>
<sequence length="435" mass="48525">MISTAAALRAQLGDQSLAAPESQMTPGSLKYPVLTLPYEITVEIFLHFVSLMRQVLSRPQPYYGLLRLASVCQTWRAVTLSTCTLWNDIFIPTYDGDAGQLLKVCLLRAGSLPLDLHIWQLPEDVCSMDMLFSTLSLYGSQWRRIHLSSPAMRRIFLIDRFPSSLPLLECLTLSDLRVLHKSVSSPRHAPQLRELSVRNSLLAIQLGLPFDRLTKLDLSHFTITELLAVLPYTLNLESLQLAKATKHTPVVTPSILLPHLHTFGCRGDPSTMVLQYLTLPALERLVLVYLYDAGVHAILLCVARSCSTIRTLNINRLAFNLAYDCLCSLPAIRNLCLSCSWSLYDEDVFFAAMISGGCIPALESLTCKGYRPMRADKLFAVVSARWRGVEGTAKLNSVSLDFAKEDTEFANTFDQLYELGRQGLKLEITGVGVTR</sequence>
<dbReference type="PANTHER" id="PTHR38926:SF5">
    <property type="entry name" value="F-BOX AND LEUCINE-RICH REPEAT PROTEIN 6"/>
    <property type="match status" value="1"/>
</dbReference>
<dbReference type="Proteomes" id="UP001219525">
    <property type="component" value="Unassembled WGS sequence"/>
</dbReference>
<gene>
    <name evidence="2" type="ORF">GGX14DRAFT_634682</name>
</gene>
<name>A0AAD6YG09_9AGAR</name>
<dbReference type="AlphaFoldDB" id="A0AAD6YG09"/>
<dbReference type="EMBL" id="JARJCW010000035">
    <property type="protein sequence ID" value="KAJ7207986.1"/>
    <property type="molecule type" value="Genomic_DNA"/>
</dbReference>
<dbReference type="Gene3D" id="3.80.10.10">
    <property type="entry name" value="Ribonuclease Inhibitor"/>
    <property type="match status" value="1"/>
</dbReference>
<dbReference type="InterPro" id="IPR032675">
    <property type="entry name" value="LRR_dom_sf"/>
</dbReference>
<organism evidence="2 3">
    <name type="scientific">Mycena pura</name>
    <dbReference type="NCBI Taxonomy" id="153505"/>
    <lineage>
        <taxon>Eukaryota</taxon>
        <taxon>Fungi</taxon>
        <taxon>Dikarya</taxon>
        <taxon>Basidiomycota</taxon>
        <taxon>Agaricomycotina</taxon>
        <taxon>Agaricomycetes</taxon>
        <taxon>Agaricomycetidae</taxon>
        <taxon>Agaricales</taxon>
        <taxon>Marasmiineae</taxon>
        <taxon>Mycenaceae</taxon>
        <taxon>Mycena</taxon>
    </lineage>
</organism>
<comment type="caution">
    <text evidence="2">The sequence shown here is derived from an EMBL/GenBank/DDBJ whole genome shotgun (WGS) entry which is preliminary data.</text>
</comment>
<dbReference type="InterPro" id="IPR001810">
    <property type="entry name" value="F-box_dom"/>
</dbReference>
<dbReference type="PANTHER" id="PTHR38926">
    <property type="entry name" value="F-BOX DOMAIN CONTAINING PROTEIN, EXPRESSED"/>
    <property type="match status" value="1"/>
</dbReference>
<evidence type="ECO:0000313" key="2">
    <source>
        <dbReference type="EMBL" id="KAJ7207986.1"/>
    </source>
</evidence>
<dbReference type="SUPFAM" id="SSF52047">
    <property type="entry name" value="RNI-like"/>
    <property type="match status" value="1"/>
</dbReference>
<evidence type="ECO:0000313" key="3">
    <source>
        <dbReference type="Proteomes" id="UP001219525"/>
    </source>
</evidence>
<proteinExistence type="predicted"/>
<accession>A0AAD6YG09</accession>
<dbReference type="Pfam" id="PF12937">
    <property type="entry name" value="F-box-like"/>
    <property type="match status" value="1"/>
</dbReference>
<protein>
    <recommendedName>
        <fullName evidence="1">F-box domain-containing protein</fullName>
    </recommendedName>
</protein>
<evidence type="ECO:0000259" key="1">
    <source>
        <dbReference type="Pfam" id="PF12937"/>
    </source>
</evidence>
<reference evidence="2" key="1">
    <citation type="submission" date="2023-03" db="EMBL/GenBank/DDBJ databases">
        <title>Massive genome expansion in bonnet fungi (Mycena s.s.) driven by repeated elements and novel gene families across ecological guilds.</title>
        <authorList>
            <consortium name="Lawrence Berkeley National Laboratory"/>
            <person name="Harder C.B."/>
            <person name="Miyauchi S."/>
            <person name="Viragh M."/>
            <person name="Kuo A."/>
            <person name="Thoen E."/>
            <person name="Andreopoulos B."/>
            <person name="Lu D."/>
            <person name="Skrede I."/>
            <person name="Drula E."/>
            <person name="Henrissat B."/>
            <person name="Morin E."/>
            <person name="Kohler A."/>
            <person name="Barry K."/>
            <person name="LaButti K."/>
            <person name="Morin E."/>
            <person name="Salamov A."/>
            <person name="Lipzen A."/>
            <person name="Mereny Z."/>
            <person name="Hegedus B."/>
            <person name="Baldrian P."/>
            <person name="Stursova M."/>
            <person name="Weitz H."/>
            <person name="Taylor A."/>
            <person name="Grigoriev I.V."/>
            <person name="Nagy L.G."/>
            <person name="Martin F."/>
            <person name="Kauserud H."/>
        </authorList>
    </citation>
    <scope>NUCLEOTIDE SEQUENCE</scope>
    <source>
        <strain evidence="2">9144</strain>
    </source>
</reference>
<keyword evidence="3" id="KW-1185">Reference proteome</keyword>
<feature type="domain" description="F-box" evidence="1">
    <location>
        <begin position="34"/>
        <end position="91"/>
    </location>
</feature>